<keyword evidence="4" id="KW-0963">Cytoplasm</keyword>
<evidence type="ECO:0000256" key="3">
    <source>
        <dbReference type="ARBA" id="ARBA00022840"/>
    </source>
</evidence>
<dbReference type="GO" id="GO:0005871">
    <property type="term" value="C:kinesin complex"/>
    <property type="evidence" value="ECO:0007669"/>
    <property type="project" value="TreeGrafter"/>
</dbReference>
<dbReference type="SMART" id="SM00129">
    <property type="entry name" value="KISc"/>
    <property type="match status" value="1"/>
</dbReference>
<feature type="region of interest" description="Disordered" evidence="7">
    <location>
        <begin position="329"/>
        <end position="358"/>
    </location>
</feature>
<feature type="domain" description="Kinesin motor" evidence="8">
    <location>
        <begin position="1"/>
        <end position="121"/>
    </location>
</feature>
<dbReference type="InterPro" id="IPR027640">
    <property type="entry name" value="Kinesin-like_fam"/>
</dbReference>
<comment type="caution">
    <text evidence="5">Lacks conserved residue(s) required for the propagation of feature annotation.</text>
</comment>
<dbReference type="InterPro" id="IPR036961">
    <property type="entry name" value="Kinesin_motor_dom_sf"/>
</dbReference>
<dbReference type="GO" id="GO:0051256">
    <property type="term" value="P:mitotic spindle midzone assembly"/>
    <property type="evidence" value="ECO:0007669"/>
    <property type="project" value="TreeGrafter"/>
</dbReference>
<dbReference type="Gene3D" id="3.40.850.10">
    <property type="entry name" value="Kinesin motor domain"/>
    <property type="match status" value="1"/>
</dbReference>
<proteinExistence type="inferred from homology"/>
<organism evidence="9">
    <name type="scientific">Mesocestoides corti</name>
    <name type="common">Flatworm</name>
    <dbReference type="NCBI Taxonomy" id="53468"/>
    <lineage>
        <taxon>Eukaryota</taxon>
        <taxon>Metazoa</taxon>
        <taxon>Spiralia</taxon>
        <taxon>Lophotrochozoa</taxon>
        <taxon>Platyhelminthes</taxon>
        <taxon>Cestoda</taxon>
        <taxon>Eucestoda</taxon>
        <taxon>Cyclophyllidea</taxon>
        <taxon>Mesocestoididae</taxon>
        <taxon>Mesocestoides</taxon>
    </lineage>
</organism>
<dbReference type="PROSITE" id="PS00411">
    <property type="entry name" value="KINESIN_MOTOR_1"/>
    <property type="match status" value="1"/>
</dbReference>
<evidence type="ECO:0000256" key="4">
    <source>
        <dbReference type="ARBA" id="ARBA00023212"/>
    </source>
</evidence>
<name>A0A5K3F8K7_MESCO</name>
<dbReference type="InterPro" id="IPR001752">
    <property type="entry name" value="Kinesin_motor_dom"/>
</dbReference>
<dbReference type="GO" id="GO:0003777">
    <property type="term" value="F:microtubule motor activity"/>
    <property type="evidence" value="ECO:0007669"/>
    <property type="project" value="InterPro"/>
</dbReference>
<dbReference type="GO" id="GO:0007018">
    <property type="term" value="P:microtubule-based movement"/>
    <property type="evidence" value="ECO:0007669"/>
    <property type="project" value="InterPro"/>
</dbReference>
<dbReference type="GO" id="GO:0016887">
    <property type="term" value="F:ATP hydrolysis activity"/>
    <property type="evidence" value="ECO:0007669"/>
    <property type="project" value="TreeGrafter"/>
</dbReference>
<dbReference type="InterPro" id="IPR038105">
    <property type="entry name" value="Kif23_Arf-bd_sf"/>
</dbReference>
<sequence length="533" mass="59035">MDDSLITVSQLCLVDLAGSERTSRSGTTGGRLKEAATINKSLLTLRKCVEVLRMNQVMQSSLNQSVQQQIVPYRDCKLTRIFKSFFEGCGQVAILICVHKTMEEYAETAHVLQFAGSSQQVSTTLTPAPVATPLVRSARHSRRSSTLLLVSNEELKSAIAKMQTLDASLAASVSDIVSADVDSLLLNFCDCFPNCSDGHRRNTKNTRPSFTPVQNGQHSVNCPLLSVLRARAEEHNRMRGVLVRFGVDLQSYVGQILRRAESGDSHLSLLNTLDSLNVEKLQMESRIRYLENEVTKQKTLVRHERAERLREANGARAQLKRLRGQVDVAATPRTAPRLQKGRRKASNASSSSSCSTIDDVANSKRCSGLVRGTPATSSRVAVLSRQWEMRLAAKQQQEEAMRLYLANGNAKTPIQRFRTDVTLGRTPFTDALNRPPAINPRHRRSKSLGGGGVWLEHKENHPTPLGTIFSPTGIHVRKSVTQLELDDTLKATDYVLHHQTATPDGNVETQLFKVSALFRCTTMPLTSITRFIL</sequence>
<dbReference type="SUPFAM" id="SSF52540">
    <property type="entry name" value="P-loop containing nucleoside triphosphate hydrolases"/>
    <property type="match status" value="1"/>
</dbReference>
<dbReference type="Pfam" id="PF00225">
    <property type="entry name" value="Kinesin"/>
    <property type="match status" value="1"/>
</dbReference>
<dbReference type="GO" id="GO:0005524">
    <property type="term" value="F:ATP binding"/>
    <property type="evidence" value="ECO:0007669"/>
    <property type="project" value="UniProtKB-KW"/>
</dbReference>
<dbReference type="WBParaSite" id="MCU_005580-RB">
    <property type="protein sequence ID" value="MCU_005580-RB"/>
    <property type="gene ID" value="MCU_005580"/>
</dbReference>
<evidence type="ECO:0000256" key="7">
    <source>
        <dbReference type="SAM" id="MobiDB-lite"/>
    </source>
</evidence>
<dbReference type="Pfam" id="PF16540">
    <property type="entry name" value="MKLP1_Arf_bdg"/>
    <property type="match status" value="1"/>
</dbReference>
<dbReference type="GO" id="GO:0005634">
    <property type="term" value="C:nucleus"/>
    <property type="evidence" value="ECO:0007669"/>
    <property type="project" value="TreeGrafter"/>
</dbReference>
<dbReference type="PANTHER" id="PTHR24115">
    <property type="entry name" value="KINESIN-RELATED"/>
    <property type="match status" value="1"/>
</dbReference>
<dbReference type="PANTHER" id="PTHR24115:SF600">
    <property type="entry name" value="KINESIN-LIKE PROTEIN KIF23"/>
    <property type="match status" value="1"/>
</dbReference>
<evidence type="ECO:0000313" key="9">
    <source>
        <dbReference type="WBParaSite" id="MCU_005580-RB"/>
    </source>
</evidence>
<accession>A0A5K3F8K7</accession>
<dbReference type="GO" id="GO:0005874">
    <property type="term" value="C:microtubule"/>
    <property type="evidence" value="ECO:0007669"/>
    <property type="project" value="UniProtKB-KW"/>
</dbReference>
<keyword evidence="4" id="KW-0206">Cytoskeleton</keyword>
<keyword evidence="2 6" id="KW-0547">Nucleotide-binding</keyword>
<evidence type="ECO:0000256" key="1">
    <source>
        <dbReference type="ARBA" id="ARBA00004245"/>
    </source>
</evidence>
<dbReference type="AlphaFoldDB" id="A0A5K3F8K7"/>
<reference evidence="9" key="1">
    <citation type="submission" date="2019-11" db="UniProtKB">
        <authorList>
            <consortium name="WormBaseParasite"/>
        </authorList>
    </citation>
    <scope>IDENTIFICATION</scope>
</reference>
<keyword evidence="3 6" id="KW-0067">ATP-binding</keyword>
<feature type="compositionally biased region" description="Low complexity" evidence="7">
    <location>
        <begin position="346"/>
        <end position="355"/>
    </location>
</feature>
<evidence type="ECO:0000256" key="5">
    <source>
        <dbReference type="PROSITE-ProRule" id="PRU00283"/>
    </source>
</evidence>
<keyword evidence="6" id="KW-0493">Microtubule</keyword>
<evidence type="ECO:0000256" key="6">
    <source>
        <dbReference type="RuleBase" id="RU000394"/>
    </source>
</evidence>
<comment type="similarity">
    <text evidence="5 6">Belongs to the TRAFAC class myosin-kinesin ATPase superfamily. Kinesin family.</text>
</comment>
<evidence type="ECO:0000259" key="8">
    <source>
        <dbReference type="PROSITE" id="PS50067"/>
    </source>
</evidence>
<dbReference type="PROSITE" id="PS50067">
    <property type="entry name" value="KINESIN_MOTOR_2"/>
    <property type="match status" value="1"/>
</dbReference>
<dbReference type="InterPro" id="IPR027417">
    <property type="entry name" value="P-loop_NTPase"/>
</dbReference>
<comment type="subcellular location">
    <subcellularLocation>
        <location evidence="1">Cytoplasm</location>
        <location evidence="1">Cytoskeleton</location>
    </subcellularLocation>
</comment>
<keyword evidence="6" id="KW-0505">Motor protein</keyword>
<dbReference type="InterPro" id="IPR032384">
    <property type="entry name" value="Kif23_Arf-bd"/>
</dbReference>
<evidence type="ECO:0000256" key="2">
    <source>
        <dbReference type="ARBA" id="ARBA00022741"/>
    </source>
</evidence>
<dbReference type="InterPro" id="IPR019821">
    <property type="entry name" value="Kinesin_motor_CS"/>
</dbReference>
<feature type="region of interest" description="Disordered" evidence="7">
    <location>
        <begin position="426"/>
        <end position="446"/>
    </location>
</feature>
<dbReference type="PRINTS" id="PR00380">
    <property type="entry name" value="KINESINHEAVY"/>
</dbReference>
<protein>
    <recommendedName>
        <fullName evidence="6">Kinesin-like protein</fullName>
    </recommendedName>
</protein>
<dbReference type="Gene3D" id="2.60.40.4330">
    <property type="entry name" value="Kinesin-like protein Kif23, Arf6-interacting domain"/>
    <property type="match status" value="1"/>
</dbReference>
<dbReference type="GO" id="GO:0008017">
    <property type="term" value="F:microtubule binding"/>
    <property type="evidence" value="ECO:0007669"/>
    <property type="project" value="InterPro"/>
</dbReference>